<organism evidence="3 4">
    <name type="scientific">Psychromonas aquatilis</name>
    <dbReference type="NCBI Taxonomy" id="2005072"/>
    <lineage>
        <taxon>Bacteria</taxon>
        <taxon>Pseudomonadati</taxon>
        <taxon>Pseudomonadota</taxon>
        <taxon>Gammaproteobacteria</taxon>
        <taxon>Alteromonadales</taxon>
        <taxon>Psychromonadaceae</taxon>
        <taxon>Psychromonas</taxon>
    </lineage>
</organism>
<dbReference type="PANTHER" id="PTHR43096:SF52">
    <property type="entry name" value="DNAJ HOMOLOG 1, MITOCHONDRIAL-RELATED"/>
    <property type="match status" value="1"/>
</dbReference>
<dbReference type="Proteomes" id="UP001369082">
    <property type="component" value="Unassembled WGS sequence"/>
</dbReference>
<dbReference type="EMBL" id="JBAKAZ010000062">
    <property type="protein sequence ID" value="MEL0630533.1"/>
    <property type="molecule type" value="Genomic_DNA"/>
</dbReference>
<dbReference type="SUPFAM" id="SSF46565">
    <property type="entry name" value="Chaperone J-domain"/>
    <property type="match status" value="1"/>
</dbReference>
<dbReference type="InterPro" id="IPR008971">
    <property type="entry name" value="HSP40/DnaJ_pept-bd"/>
</dbReference>
<gene>
    <name evidence="3" type="ORF">V6256_13030</name>
</gene>
<dbReference type="Gene3D" id="1.10.287.110">
    <property type="entry name" value="DnaJ domain"/>
    <property type="match status" value="1"/>
</dbReference>
<keyword evidence="1" id="KW-0143">Chaperone</keyword>
<dbReference type="SMART" id="SM00271">
    <property type="entry name" value="DnaJ"/>
    <property type="match status" value="1"/>
</dbReference>
<dbReference type="CDD" id="cd10747">
    <property type="entry name" value="DnaJ_C"/>
    <property type="match status" value="1"/>
</dbReference>
<proteinExistence type="predicted"/>
<evidence type="ECO:0000313" key="3">
    <source>
        <dbReference type="EMBL" id="MEL0630533.1"/>
    </source>
</evidence>
<evidence type="ECO:0000256" key="1">
    <source>
        <dbReference type="ARBA" id="ARBA00023186"/>
    </source>
</evidence>
<dbReference type="Pfam" id="PF01556">
    <property type="entry name" value="DnaJ_C"/>
    <property type="match status" value="1"/>
</dbReference>
<sequence length="289" mass="31817">MPKRDCYEVLGVSKNASEQEIKKAYKKLAMKYHPDRNPDNPVAQEKFREVKEAYEILGEPEKREQYDHYGHDAFENGQPRGQGGFGQGGFGGGADFGDIFGDMFGQRQQAQRQQRPQPQKGTDIILQVELTLEESIDGCVKEVRLPNTSNPLSVTIPAGINKGQRVRVAGQGNPGTLGAGRGDLFVEIDLIEHEHFTRKGNDLYCDLVTNFVTATIGGSAKATTLSGYINLKIPAGTQVGRKFRIKGRGIKSVKSDQVGDLIYTVVIPTPTEVTEEQHKLLTELAALME</sequence>
<dbReference type="PRINTS" id="PR00625">
    <property type="entry name" value="JDOMAIN"/>
</dbReference>
<evidence type="ECO:0000259" key="2">
    <source>
        <dbReference type="PROSITE" id="PS50076"/>
    </source>
</evidence>
<dbReference type="InterPro" id="IPR002939">
    <property type="entry name" value="DnaJ_C"/>
</dbReference>
<protein>
    <submittedName>
        <fullName evidence="3">DnaJ C-terminal domain-containing protein</fullName>
    </submittedName>
</protein>
<dbReference type="InterPro" id="IPR001623">
    <property type="entry name" value="DnaJ_domain"/>
</dbReference>
<dbReference type="InterPro" id="IPR036869">
    <property type="entry name" value="J_dom_sf"/>
</dbReference>
<dbReference type="SUPFAM" id="SSF49493">
    <property type="entry name" value="HSP40/DnaJ peptide-binding domain"/>
    <property type="match status" value="2"/>
</dbReference>
<feature type="domain" description="J" evidence="2">
    <location>
        <begin position="5"/>
        <end position="70"/>
    </location>
</feature>
<keyword evidence="4" id="KW-1185">Reference proteome</keyword>
<dbReference type="RefSeq" id="WP_341598660.1">
    <property type="nucleotide sequence ID" value="NZ_JBAKAZ010000062.1"/>
</dbReference>
<dbReference type="Gene3D" id="2.60.260.20">
    <property type="entry name" value="Urease metallochaperone UreE, N-terminal domain"/>
    <property type="match status" value="2"/>
</dbReference>
<dbReference type="CDD" id="cd06257">
    <property type="entry name" value="DnaJ"/>
    <property type="match status" value="1"/>
</dbReference>
<dbReference type="Pfam" id="PF00226">
    <property type="entry name" value="DnaJ"/>
    <property type="match status" value="1"/>
</dbReference>
<comment type="caution">
    <text evidence="3">The sequence shown here is derived from an EMBL/GenBank/DDBJ whole genome shotgun (WGS) entry which is preliminary data.</text>
</comment>
<dbReference type="PANTHER" id="PTHR43096">
    <property type="entry name" value="DNAJ HOMOLOG 1, MITOCHONDRIAL-RELATED"/>
    <property type="match status" value="1"/>
</dbReference>
<dbReference type="PROSITE" id="PS50076">
    <property type="entry name" value="DNAJ_2"/>
    <property type="match status" value="1"/>
</dbReference>
<reference evidence="3 4" key="1">
    <citation type="submission" date="2024-02" db="EMBL/GenBank/DDBJ databases">
        <title>Bacteria isolated from the canopy kelp, Nereocystis luetkeana.</title>
        <authorList>
            <person name="Pfister C.A."/>
            <person name="Younker I.T."/>
            <person name="Light S.H."/>
        </authorList>
    </citation>
    <scope>NUCLEOTIDE SEQUENCE [LARGE SCALE GENOMIC DNA]</scope>
    <source>
        <strain evidence="3 4">TI.1.05</strain>
    </source>
</reference>
<name>A0ABU9GT80_9GAMM</name>
<accession>A0ABU9GT80</accession>
<evidence type="ECO:0000313" key="4">
    <source>
        <dbReference type="Proteomes" id="UP001369082"/>
    </source>
</evidence>